<feature type="domain" description="EGF-like" evidence="3">
    <location>
        <begin position="806"/>
        <end position="844"/>
    </location>
</feature>
<feature type="domain" description="EGF-like" evidence="3">
    <location>
        <begin position="904"/>
        <end position="943"/>
    </location>
</feature>
<keyword evidence="1" id="KW-0245">EGF-like domain</keyword>
<dbReference type="PANTHER" id="PTHR22963">
    <property type="entry name" value="ENDOGLIN-RELATED"/>
    <property type="match status" value="1"/>
</dbReference>
<evidence type="ECO:0000313" key="5">
    <source>
        <dbReference type="EMBL" id="SSX28737.1"/>
    </source>
</evidence>
<protein>
    <submittedName>
        <fullName evidence="5">CSON000396 protein</fullName>
    </submittedName>
</protein>
<name>A0A336MK52_CULSO</name>
<dbReference type="EMBL" id="UFQT01001068">
    <property type="protein sequence ID" value="SSX28737.1"/>
    <property type="molecule type" value="Genomic_DNA"/>
</dbReference>
<evidence type="ECO:0000256" key="2">
    <source>
        <dbReference type="SAM" id="MobiDB-lite"/>
    </source>
</evidence>
<feature type="domain" description="EGF-like" evidence="3">
    <location>
        <begin position="1116"/>
        <end position="1153"/>
    </location>
</feature>
<dbReference type="VEuPathDB" id="VectorBase:CSON000396"/>
<dbReference type="Gene3D" id="2.10.25.10">
    <property type="entry name" value="Laminin"/>
    <property type="match status" value="1"/>
</dbReference>
<dbReference type="PROSITE" id="PS50026">
    <property type="entry name" value="EGF_3"/>
    <property type="match status" value="6"/>
</dbReference>
<sequence length="1163" mass="125930">MSRNGKFFFLFLNCMGKYGTKIGCTHDTSCPLENACINGICKNPCSVQNPCQPDQECQVHNHEMACVKVCQCQRSSECPPGTKCNGCNCIQKDEYIPGCENCPPGIACNPLTHTCAAALKPSTTVGPDDTTTTSQIIISNATKGPRIETSTTPSVSTTETVTSTTEFECESDYGDCITSTEKSVDMITISENADKTTEIKMSTTEFVTRPSEEVTSESPTTLGTEVTLSSYMPSIDVTTEIGVMMTTKKVDDITEEPINEISTVPSTVIRTESVTSSDEVTKSPTVETSTEKVTSEFTTLKQDESTPVDVMSTTPYGDESSTEVTSTTSPEEKPTSSETTTMKDQITSTFNPQEIETSTKLDSSTQKFQDKTTTEFDCDSISGDCITSTVEPDFSSTFIPQTEKTETETTTIGNGEFLTSTQLTIDDMTEITSIKDESTTNEMSTKSYSDEVSTIPKTEHQTVTNEIHDETTTVSSIKTTGVSQDETTTMKNEFETTTIQMEKDSSTISVTEQNMIESSTKKDDETTLSFTDQPESTVSDMNFKSTSMSPEMTTQVSSESVTDEIPQDKWTTETEPEMIWTTQRSFEMQCNDSVNCMSNEMCINERCVKICDETNKNINNKDCIAISDIIKVNQTTTKPSKPSGGTPRLPTPCISDKDCIETEACYMGLCQDPCEFRDVCAVTAQCLAKMHRPICSCPSGHEGNPMINCTAIKNETIKCTTNQDCGLTEACIANICQRPCDLRNPCVPNAVCLNVNHGSDCSCIEGYQGNGYVKCETVQDRGPAVCQYNEDCPPEKLCDRLNRRCINPCMEDSCGLNAECYPANHVAQCRCLPGYTGNAYVECQTSIGCRSDSECSQYEACINGQCGSPCECGINSHCDVVNHRAICKCPPGYQGDARIACDPPSNPCDPNPCGEQALCEIDRGNPICFCPKGLTGNPFVRCIPDGGECSLNACGPNSGCRIVNGSPLCFCLPEFEGQPPQIPCHIPEHPCNPSVCGPNTQCSILPNGYAKCTCLAGYVESPNTIRGCVEPRDACDPNPCGTGAICDSNRNPVCYCPESFVGNPFKLCQRPIVIPELCAPGPCGLNADCYVVNNQEQCYCKPGLIGDAYSECREPTRTACDPNPCGPRANCIVLPNGSTVCQCPDGYGGDPSSPTGCHGYEFS</sequence>
<reference evidence="4" key="1">
    <citation type="submission" date="2018-04" db="EMBL/GenBank/DDBJ databases">
        <authorList>
            <person name="Go L.Y."/>
            <person name="Mitchell J.A."/>
        </authorList>
    </citation>
    <scope>NUCLEOTIDE SEQUENCE</scope>
    <source>
        <tissue evidence="4">Whole organism</tissue>
    </source>
</reference>
<feature type="compositionally biased region" description="Polar residues" evidence="2">
    <location>
        <begin position="272"/>
        <end position="284"/>
    </location>
</feature>
<dbReference type="OMA" id="TNEATTM"/>
<feature type="region of interest" description="Disordered" evidence="2">
    <location>
        <begin position="272"/>
        <end position="363"/>
    </location>
</feature>
<feature type="region of interest" description="Disordered" evidence="2">
    <location>
        <begin position="516"/>
        <end position="568"/>
    </location>
</feature>
<proteinExistence type="predicted"/>
<reference evidence="5" key="2">
    <citation type="submission" date="2018-07" db="EMBL/GenBank/DDBJ databases">
        <authorList>
            <person name="Quirk P.G."/>
            <person name="Krulwich T.A."/>
        </authorList>
    </citation>
    <scope>NUCLEOTIDE SEQUENCE</scope>
</reference>
<gene>
    <name evidence="5" type="primary">CSON000396</name>
</gene>
<evidence type="ECO:0000259" key="3">
    <source>
        <dbReference type="PROSITE" id="PS50026"/>
    </source>
</evidence>
<dbReference type="AlphaFoldDB" id="A0A336MK52"/>
<dbReference type="PROSITE" id="PS01186">
    <property type="entry name" value="EGF_2"/>
    <property type="match status" value="2"/>
</dbReference>
<dbReference type="InterPro" id="IPR000742">
    <property type="entry name" value="EGF"/>
</dbReference>
<feature type="domain" description="EGF-like" evidence="3">
    <location>
        <begin position="1031"/>
        <end position="1069"/>
    </location>
</feature>
<accession>A0A336MK52</accession>
<feature type="domain" description="EGF-like" evidence="3">
    <location>
        <begin position="737"/>
        <end position="776"/>
    </location>
</feature>
<feature type="compositionally biased region" description="Polar residues" evidence="2">
    <location>
        <begin position="342"/>
        <end position="363"/>
    </location>
</feature>
<dbReference type="PANTHER" id="PTHR22963:SF39">
    <property type="entry name" value="DUMPY"/>
    <property type="match status" value="1"/>
</dbReference>
<organism evidence="5">
    <name type="scientific">Culicoides sonorensis</name>
    <name type="common">Biting midge</name>
    <dbReference type="NCBI Taxonomy" id="179676"/>
    <lineage>
        <taxon>Eukaryota</taxon>
        <taxon>Metazoa</taxon>
        <taxon>Ecdysozoa</taxon>
        <taxon>Arthropoda</taxon>
        <taxon>Hexapoda</taxon>
        <taxon>Insecta</taxon>
        <taxon>Pterygota</taxon>
        <taxon>Neoptera</taxon>
        <taxon>Endopterygota</taxon>
        <taxon>Diptera</taxon>
        <taxon>Nematocera</taxon>
        <taxon>Chironomoidea</taxon>
        <taxon>Ceratopogonidae</taxon>
        <taxon>Ceratopogoninae</taxon>
        <taxon>Culicoides</taxon>
        <taxon>Monoculicoides</taxon>
    </lineage>
</organism>
<dbReference type="SMART" id="SM00181">
    <property type="entry name" value="EGF"/>
    <property type="match status" value="10"/>
</dbReference>
<feature type="domain" description="EGF-like" evidence="3">
    <location>
        <begin position="945"/>
        <end position="981"/>
    </location>
</feature>
<dbReference type="Gene3D" id="2.90.20.10">
    <property type="entry name" value="Plasmodium vivax P25 domain"/>
    <property type="match status" value="1"/>
</dbReference>
<evidence type="ECO:0000313" key="4">
    <source>
        <dbReference type="EMBL" id="SSX08825.1"/>
    </source>
</evidence>
<comment type="caution">
    <text evidence="1">Lacks conserved residue(s) required for the propagation of feature annotation.</text>
</comment>
<evidence type="ECO:0000256" key="1">
    <source>
        <dbReference type="PROSITE-ProRule" id="PRU00076"/>
    </source>
</evidence>
<dbReference type="EMBL" id="UFQS01001068">
    <property type="protein sequence ID" value="SSX08825.1"/>
    <property type="molecule type" value="Genomic_DNA"/>
</dbReference>
<feature type="compositionally biased region" description="Polar residues" evidence="2">
    <location>
        <begin position="527"/>
        <end position="560"/>
    </location>
</feature>